<dbReference type="OrthoDB" id="108476at2"/>
<dbReference type="SUPFAM" id="SSF53335">
    <property type="entry name" value="S-adenosyl-L-methionine-dependent methyltransferases"/>
    <property type="match status" value="1"/>
</dbReference>
<dbReference type="EMBL" id="QYYH01000101">
    <property type="protein sequence ID" value="RJY10568.1"/>
    <property type="molecule type" value="Genomic_DNA"/>
</dbReference>
<dbReference type="Proteomes" id="UP000273022">
    <property type="component" value="Unassembled WGS sequence"/>
</dbReference>
<keyword evidence="1" id="KW-0862">Zinc</keyword>
<dbReference type="RefSeq" id="WP_121854342.1">
    <property type="nucleotide sequence ID" value="NZ_CP037952.1"/>
</dbReference>
<dbReference type="EC" id="2.1.1.187" evidence="5"/>
<dbReference type="PANTHER" id="PTHR43460:SF1">
    <property type="entry name" value="METHYLTRANSFERASE TYPE 11 DOMAIN-CONTAINING PROTEIN"/>
    <property type="match status" value="1"/>
</dbReference>
<keyword evidence="6" id="KW-1185">Reference proteome</keyword>
<keyword evidence="5" id="KW-0808">Transferase</keyword>
<accession>A0A3A6TK34</accession>
<gene>
    <name evidence="5" type="ORF">D5R81_14445</name>
</gene>
<evidence type="ECO:0000259" key="4">
    <source>
        <dbReference type="Pfam" id="PF21302"/>
    </source>
</evidence>
<dbReference type="AlphaFoldDB" id="A0A3A6TK34"/>
<feature type="domain" description="23S rRNA (guanine(745)-N(1))-methyltransferase N-terminal" evidence="4">
    <location>
        <begin position="3"/>
        <end position="45"/>
    </location>
</feature>
<name>A0A3A6TK34_9GAMM</name>
<dbReference type="GO" id="GO:0052911">
    <property type="term" value="F:23S rRNA (guanine(745)-N(1))-methyltransferase activity"/>
    <property type="evidence" value="ECO:0007669"/>
    <property type="project" value="UniProtKB-EC"/>
</dbReference>
<dbReference type="InterPro" id="IPR052939">
    <property type="entry name" value="23S_rRNA_MeTrnsfrase_RlmA"/>
</dbReference>
<dbReference type="CDD" id="cd02440">
    <property type="entry name" value="AdoMet_MTases"/>
    <property type="match status" value="1"/>
</dbReference>
<feature type="binding site" evidence="1">
    <location>
        <position position="25"/>
    </location>
    <ligand>
        <name>Zn(2+)</name>
        <dbReference type="ChEBI" id="CHEBI:29105"/>
    </ligand>
</feature>
<protein>
    <submittedName>
        <fullName evidence="5">23S rRNA (Guanine(745)-N(1))-methyltransferase</fullName>
        <ecNumber evidence="5">2.1.1.187</ecNumber>
    </submittedName>
</protein>
<dbReference type="GO" id="GO:0046872">
    <property type="term" value="F:metal ion binding"/>
    <property type="evidence" value="ECO:0007669"/>
    <property type="project" value="UniProtKB-KW"/>
</dbReference>
<organism evidence="5 6">
    <name type="scientific">Parashewanella spongiae</name>
    <dbReference type="NCBI Taxonomy" id="342950"/>
    <lineage>
        <taxon>Bacteria</taxon>
        <taxon>Pseudomonadati</taxon>
        <taxon>Pseudomonadota</taxon>
        <taxon>Gammaproteobacteria</taxon>
        <taxon>Alteromonadales</taxon>
        <taxon>Shewanellaceae</taxon>
        <taxon>Parashewanella</taxon>
    </lineage>
</organism>
<feature type="binding site" evidence="1">
    <location>
        <position position="5"/>
    </location>
    <ligand>
        <name>Zn(2+)</name>
        <dbReference type="ChEBI" id="CHEBI:29105"/>
    </ligand>
</feature>
<feature type="binding site" evidence="1">
    <location>
        <position position="21"/>
    </location>
    <ligand>
        <name>Zn(2+)</name>
        <dbReference type="ChEBI" id="CHEBI:29105"/>
    </ligand>
</feature>
<evidence type="ECO:0000256" key="1">
    <source>
        <dbReference type="PIRSR" id="PIRSR018249-1"/>
    </source>
</evidence>
<dbReference type="NCBIfam" id="NF008300">
    <property type="entry name" value="PRK11088.1"/>
    <property type="match status" value="1"/>
</dbReference>
<comment type="caution">
    <text evidence="5">The sequence shown here is derived from an EMBL/GenBank/DDBJ whole genome shotgun (WGS) entry which is preliminary data.</text>
</comment>
<dbReference type="InterPro" id="IPR048647">
    <property type="entry name" value="RlmA_N"/>
</dbReference>
<proteinExistence type="predicted"/>
<dbReference type="Pfam" id="PF21302">
    <property type="entry name" value="Zn_ribbon_RlmA"/>
    <property type="match status" value="1"/>
</dbReference>
<evidence type="ECO:0000256" key="2">
    <source>
        <dbReference type="PIRSR" id="PIRSR018249-2"/>
    </source>
</evidence>
<dbReference type="Gene3D" id="3.40.50.150">
    <property type="entry name" value="Vaccinia Virus protein VP39"/>
    <property type="match status" value="1"/>
</dbReference>
<evidence type="ECO:0000259" key="3">
    <source>
        <dbReference type="Pfam" id="PF13847"/>
    </source>
</evidence>
<evidence type="ECO:0000313" key="5">
    <source>
        <dbReference type="EMBL" id="RJY10568.1"/>
    </source>
</evidence>
<keyword evidence="5" id="KW-0489">Methyltransferase</keyword>
<feature type="binding site" evidence="1">
    <location>
        <position position="8"/>
    </location>
    <ligand>
        <name>Zn(2+)</name>
        <dbReference type="ChEBI" id="CHEBI:29105"/>
    </ligand>
</feature>
<keyword evidence="2" id="KW-0949">S-adenosyl-L-methionine</keyword>
<dbReference type="InterPro" id="IPR025714">
    <property type="entry name" value="Methyltranfer_dom"/>
</dbReference>
<feature type="binding site" evidence="2">
    <location>
        <position position="185"/>
    </location>
    <ligand>
        <name>S-adenosyl-L-methionine</name>
        <dbReference type="ChEBI" id="CHEBI:59789"/>
    </ligand>
</feature>
<dbReference type="PIRSF" id="PIRSF018249">
    <property type="entry name" value="MyrA_prd"/>
    <property type="match status" value="1"/>
</dbReference>
<evidence type="ECO:0000313" key="6">
    <source>
        <dbReference type="Proteomes" id="UP000273022"/>
    </source>
</evidence>
<feature type="domain" description="Methyltransferase" evidence="3">
    <location>
        <begin position="86"/>
        <end position="186"/>
    </location>
</feature>
<feature type="binding site" evidence="2">
    <location>
        <position position="67"/>
    </location>
    <ligand>
        <name>S-adenosyl-L-methionine</name>
        <dbReference type="ChEBI" id="CHEBI:59789"/>
    </ligand>
</feature>
<dbReference type="InterPro" id="IPR016718">
    <property type="entry name" value="rRNA_m1G-MeTrfase_A_prd"/>
</dbReference>
<dbReference type="PANTHER" id="PTHR43460">
    <property type="entry name" value="METHYLTRANSFERASE"/>
    <property type="match status" value="1"/>
</dbReference>
<dbReference type="Pfam" id="PF13847">
    <property type="entry name" value="Methyltransf_31"/>
    <property type="match status" value="1"/>
</dbReference>
<sequence length="270" mass="30898">MPYICPLCAQPLSQIERTYKCKNRHSFDIAKEGYVNLLPVHKKSSIDPGDNKEMMRSRREFLDKGFYQYLSDRINQLILEFKLNVTNLLDIGCGEGYYTNRLVESLSSQSSTNAYGLDISKTAVKLAAKRYKDVNFCVASAFDTPFADNSFDGVLKVYAPSALTELKRIIKQDGYLITVSPGPEHHWFLKTVIYSEPKLNSNEDDLLEGFELVHSERLQSLMSLNEATDVTNFLSMTPYAWKLSEFQKSQLCANNLKCELDFKIQIHKRC</sequence>
<feature type="binding site" evidence="2">
    <location>
        <begin position="95"/>
        <end position="96"/>
    </location>
    <ligand>
        <name>S-adenosyl-L-methionine</name>
        <dbReference type="ChEBI" id="CHEBI:59789"/>
    </ligand>
</feature>
<keyword evidence="1" id="KW-0479">Metal-binding</keyword>
<reference evidence="5 6" key="1">
    <citation type="submission" date="2018-09" db="EMBL/GenBank/DDBJ databases">
        <title>Phylogeny of the Shewanellaceae, and recommendation for two new genera, Pseudoshewanella and Parashewanella.</title>
        <authorList>
            <person name="Wang G."/>
        </authorList>
    </citation>
    <scope>NUCLEOTIDE SEQUENCE [LARGE SCALE GENOMIC DNA]</scope>
    <source>
        <strain evidence="5 6">KCTC 22492</strain>
    </source>
</reference>
<dbReference type="InterPro" id="IPR029063">
    <property type="entry name" value="SAM-dependent_MTases_sf"/>
</dbReference>